<evidence type="ECO:0000256" key="1">
    <source>
        <dbReference type="SAM" id="Phobius"/>
    </source>
</evidence>
<keyword evidence="1" id="KW-1133">Transmembrane helix</keyword>
<protein>
    <submittedName>
        <fullName evidence="2">DUF3902 family protein</fullName>
    </submittedName>
</protein>
<feature type="transmembrane region" description="Helical" evidence="1">
    <location>
        <begin position="73"/>
        <end position="96"/>
    </location>
</feature>
<dbReference type="EMBL" id="JASWHZ010000001">
    <property type="protein sequence ID" value="MDL2418801.1"/>
    <property type="molecule type" value="Genomic_DNA"/>
</dbReference>
<keyword evidence="1" id="KW-0472">Membrane</keyword>
<keyword evidence="3" id="KW-1185">Reference proteome</keyword>
<feature type="transmembrane region" description="Helical" evidence="1">
    <location>
        <begin position="7"/>
        <end position="31"/>
    </location>
</feature>
<proteinExistence type="predicted"/>
<keyword evidence="1" id="KW-0812">Transmembrane</keyword>
<sequence length="100" mass="11455">MKSVSKAIVISLFFAILGMVFGITFQSMAYWGSNTMVWYWVGAVLAYLFTIISLITLILIYRRTPQYTMAYKFLILLNIVLVLGTILWTTFIIIAWKSGI</sequence>
<organism evidence="2 3">
    <name type="scientific">Bacillus shihchuchen</name>
    <dbReference type="NCBI Taxonomy" id="3036942"/>
    <lineage>
        <taxon>Bacteria</taxon>
        <taxon>Bacillati</taxon>
        <taxon>Bacillota</taxon>
        <taxon>Bacilli</taxon>
        <taxon>Bacillales</taxon>
        <taxon>Bacillaceae</taxon>
        <taxon>Bacillus</taxon>
        <taxon>Bacillus cereus group</taxon>
    </lineage>
</organism>
<dbReference type="Proteomes" id="UP001229716">
    <property type="component" value="Unassembled WGS sequence"/>
</dbReference>
<dbReference type="InterPro" id="IPR025001">
    <property type="entry name" value="DUF3902"/>
</dbReference>
<name>A0ABT7KXD3_9BACI</name>
<dbReference type="Pfam" id="PF13042">
    <property type="entry name" value="DUF3902"/>
    <property type="match status" value="1"/>
</dbReference>
<reference evidence="2 3" key="1">
    <citation type="journal article" date="2023" name="Int. J. Mol. Sci.">
        <title>Pathogenicity and Genomic Characterization of a Novel Genospecies, Bacillus shihchuchen, of the Bacillus cereus Group Isolated from Chinese Softshell Turtle (Pelodiscus sinensis).</title>
        <authorList>
            <person name="Cheng L.W."/>
            <person name="Byadgi O.V."/>
            <person name="Tsai C.E."/>
            <person name="Wang P.C."/>
            <person name="Chen S.C."/>
        </authorList>
    </citation>
    <scope>NUCLEOTIDE SEQUENCE [LARGE SCALE GENOMIC DNA]</scope>
    <source>
        <strain evidence="2 3">QF108-045</strain>
    </source>
</reference>
<accession>A0ABT7KXD3</accession>
<comment type="caution">
    <text evidence="2">The sequence shown here is derived from an EMBL/GenBank/DDBJ whole genome shotgun (WGS) entry which is preliminary data.</text>
</comment>
<evidence type="ECO:0000313" key="2">
    <source>
        <dbReference type="EMBL" id="MDL2418801.1"/>
    </source>
</evidence>
<evidence type="ECO:0000313" key="3">
    <source>
        <dbReference type="Proteomes" id="UP001229716"/>
    </source>
</evidence>
<gene>
    <name evidence="2" type="ORF">P6F46_21615</name>
</gene>
<feature type="transmembrane region" description="Helical" evidence="1">
    <location>
        <begin position="37"/>
        <end position="61"/>
    </location>
</feature>